<evidence type="ECO:0000256" key="4">
    <source>
        <dbReference type="ARBA" id="ARBA00023012"/>
    </source>
</evidence>
<dbReference type="STRING" id="1420851.AU255_13915"/>
<keyword evidence="4" id="KW-0902">Two-component regulatory system</keyword>
<evidence type="ECO:0000256" key="3">
    <source>
        <dbReference type="ARBA" id="ARBA00022840"/>
    </source>
</evidence>
<dbReference type="Gene3D" id="3.40.50.2300">
    <property type="match status" value="1"/>
</dbReference>
<keyword evidence="11" id="KW-1185">Reference proteome</keyword>
<evidence type="ECO:0000259" key="9">
    <source>
        <dbReference type="PROSITE" id="PS50110"/>
    </source>
</evidence>
<gene>
    <name evidence="10" type="ORF">AU255_13915</name>
</gene>
<dbReference type="InterPro" id="IPR002197">
    <property type="entry name" value="HTH_Fis"/>
</dbReference>
<feature type="domain" description="Sigma-54 factor interaction" evidence="8">
    <location>
        <begin position="144"/>
        <end position="368"/>
    </location>
</feature>
<reference evidence="10 11" key="1">
    <citation type="submission" date="2015-12" db="EMBL/GenBank/DDBJ databases">
        <authorList>
            <person name="Shamseldin A."/>
            <person name="Moawad H."/>
            <person name="Abd El-Rahim W.M."/>
            <person name="Sadowsky M.J."/>
        </authorList>
    </citation>
    <scope>NUCLEOTIDE SEQUENCE [LARGE SCALE GENOMIC DNA]</scope>
    <source>
        <strain evidence="10 11">WF1</strain>
    </source>
</reference>
<dbReference type="InterPro" id="IPR027417">
    <property type="entry name" value="P-loop_NTPase"/>
</dbReference>
<dbReference type="Pfam" id="PF00158">
    <property type="entry name" value="Sigma54_activat"/>
    <property type="match status" value="1"/>
</dbReference>
<dbReference type="PROSITE" id="PS50045">
    <property type="entry name" value="SIGMA54_INTERACT_4"/>
    <property type="match status" value="1"/>
</dbReference>
<organism evidence="10 11">
    <name type="scientific">Methyloprofundus sedimenti</name>
    <dbReference type="NCBI Taxonomy" id="1420851"/>
    <lineage>
        <taxon>Bacteria</taxon>
        <taxon>Pseudomonadati</taxon>
        <taxon>Pseudomonadota</taxon>
        <taxon>Gammaproteobacteria</taxon>
        <taxon>Methylococcales</taxon>
        <taxon>Methylococcaceae</taxon>
        <taxon>Methyloprofundus</taxon>
    </lineage>
</organism>
<keyword evidence="6" id="KW-0804">Transcription</keyword>
<dbReference type="GO" id="GO:0043565">
    <property type="term" value="F:sequence-specific DNA binding"/>
    <property type="evidence" value="ECO:0007669"/>
    <property type="project" value="InterPro"/>
</dbReference>
<keyword evidence="5" id="KW-0805">Transcription regulation</keyword>
<dbReference type="SUPFAM" id="SSF46689">
    <property type="entry name" value="Homeodomain-like"/>
    <property type="match status" value="1"/>
</dbReference>
<dbReference type="InterPro" id="IPR011006">
    <property type="entry name" value="CheY-like_superfamily"/>
</dbReference>
<dbReference type="SMART" id="SM00448">
    <property type="entry name" value="REC"/>
    <property type="match status" value="1"/>
</dbReference>
<dbReference type="SUPFAM" id="SSF52172">
    <property type="entry name" value="CheY-like"/>
    <property type="match status" value="1"/>
</dbReference>
<dbReference type="InterPro" id="IPR002078">
    <property type="entry name" value="Sigma_54_int"/>
</dbReference>
<dbReference type="PANTHER" id="PTHR32071:SF17">
    <property type="entry name" value="TRANSCRIPTIONAL REGULATOR (NTRC FAMILY)"/>
    <property type="match status" value="1"/>
</dbReference>
<keyword evidence="3" id="KW-0067">ATP-binding</keyword>
<dbReference type="GO" id="GO:0006355">
    <property type="term" value="P:regulation of DNA-templated transcription"/>
    <property type="evidence" value="ECO:0007669"/>
    <property type="project" value="InterPro"/>
</dbReference>
<dbReference type="GO" id="GO:0005524">
    <property type="term" value="F:ATP binding"/>
    <property type="evidence" value="ECO:0007669"/>
    <property type="project" value="UniProtKB-KW"/>
</dbReference>
<dbReference type="Pfam" id="PF02954">
    <property type="entry name" value="HTH_8"/>
    <property type="match status" value="1"/>
</dbReference>
<feature type="modified residue" description="4-aspartylphosphate" evidence="7">
    <location>
        <position position="56"/>
    </location>
</feature>
<dbReference type="InterPro" id="IPR009057">
    <property type="entry name" value="Homeodomain-like_sf"/>
</dbReference>
<dbReference type="InterPro" id="IPR058031">
    <property type="entry name" value="AAA_lid_NorR"/>
</dbReference>
<dbReference type="PANTHER" id="PTHR32071">
    <property type="entry name" value="TRANSCRIPTIONAL REGULATORY PROTEIN"/>
    <property type="match status" value="1"/>
</dbReference>
<evidence type="ECO:0000256" key="2">
    <source>
        <dbReference type="ARBA" id="ARBA00022741"/>
    </source>
</evidence>
<evidence type="ECO:0000259" key="8">
    <source>
        <dbReference type="PROSITE" id="PS50045"/>
    </source>
</evidence>
<dbReference type="RefSeq" id="WP_080523572.1">
    <property type="nucleotide sequence ID" value="NZ_LPUF01000002.1"/>
</dbReference>
<dbReference type="SUPFAM" id="SSF52540">
    <property type="entry name" value="P-loop containing nucleoside triphosphate hydrolases"/>
    <property type="match status" value="1"/>
</dbReference>
<protein>
    <submittedName>
        <fullName evidence="10">Transcriptional regulator</fullName>
    </submittedName>
</protein>
<evidence type="ECO:0000313" key="11">
    <source>
        <dbReference type="Proteomes" id="UP000191980"/>
    </source>
</evidence>
<evidence type="ECO:0000256" key="1">
    <source>
        <dbReference type="ARBA" id="ARBA00022553"/>
    </source>
</evidence>
<keyword evidence="2" id="KW-0547">Nucleotide-binding</keyword>
<dbReference type="PROSITE" id="PS00675">
    <property type="entry name" value="SIGMA54_INTERACT_1"/>
    <property type="match status" value="1"/>
</dbReference>
<dbReference type="Gene3D" id="1.10.8.60">
    <property type="match status" value="1"/>
</dbReference>
<dbReference type="InterPro" id="IPR025944">
    <property type="entry name" value="Sigma_54_int_dom_CS"/>
</dbReference>
<comment type="caution">
    <text evidence="10">The sequence shown here is derived from an EMBL/GenBank/DDBJ whole genome shotgun (WGS) entry which is preliminary data.</text>
</comment>
<dbReference type="EMBL" id="LPUF01000002">
    <property type="protein sequence ID" value="OQK16193.1"/>
    <property type="molecule type" value="Genomic_DNA"/>
</dbReference>
<accession>A0A1V8M469</accession>
<dbReference type="PROSITE" id="PS50110">
    <property type="entry name" value="RESPONSE_REGULATORY"/>
    <property type="match status" value="1"/>
</dbReference>
<dbReference type="InterPro" id="IPR001789">
    <property type="entry name" value="Sig_transdc_resp-reg_receiver"/>
</dbReference>
<dbReference type="OrthoDB" id="9804019at2"/>
<dbReference type="FunFam" id="3.40.50.2300:FF:000018">
    <property type="entry name" value="DNA-binding transcriptional regulator NtrC"/>
    <property type="match status" value="1"/>
</dbReference>
<dbReference type="CDD" id="cd17550">
    <property type="entry name" value="REC_NtrX-like"/>
    <property type="match status" value="1"/>
</dbReference>
<dbReference type="Gene3D" id="1.10.10.60">
    <property type="entry name" value="Homeodomain-like"/>
    <property type="match status" value="1"/>
</dbReference>
<dbReference type="Proteomes" id="UP000191980">
    <property type="component" value="Unassembled WGS sequence"/>
</dbReference>
<evidence type="ECO:0000256" key="5">
    <source>
        <dbReference type="ARBA" id="ARBA00023015"/>
    </source>
</evidence>
<feature type="domain" description="Response regulatory" evidence="9">
    <location>
        <begin position="7"/>
        <end position="122"/>
    </location>
</feature>
<dbReference type="Pfam" id="PF25601">
    <property type="entry name" value="AAA_lid_14"/>
    <property type="match status" value="1"/>
</dbReference>
<evidence type="ECO:0000256" key="7">
    <source>
        <dbReference type="PROSITE-ProRule" id="PRU00169"/>
    </source>
</evidence>
<sequence>MSGYKANILVVDDEPDIRQLVQEILQDEGYIVYMAGNAEEARRLKLRHQPDLILLDIWMPDTDGITLLKEWGEDELFVSPVIMMSGHGTIETAVEATKLGAYEFLEKPLSLARLLLVVERAVDAHMLQRENAGLKQQLSVVNEPVGRSAFAERIKEQLKRLAQHDTKVMFVGESGVGKELYARFLHEHSGRKNGPFIDVAVGSIAPENAAVEFFGKEIEGAVFPGLLERAHGGVLFLAEIAGMDAQTQLKLLSALESRSFLRVGGTEQVHVDVRVMVSTRVILENEVKEGRFRQDLYYLLNEVTMEVLPLRKHSEDIPALLQFYVDYFVQHEKLAFRKFTMSAQNFLRNYIWPGNVRELKNLVQRLMILGAGDDIELAEVKTALGTVLDSVAVEQQDSVPIFFKLSLKEAREQFEKAYLEYHFEKNQGNVAKLATAVGVERTHLYRKLHALNIKE</sequence>
<evidence type="ECO:0000313" key="10">
    <source>
        <dbReference type="EMBL" id="OQK16193.1"/>
    </source>
</evidence>
<dbReference type="Pfam" id="PF00072">
    <property type="entry name" value="Response_reg"/>
    <property type="match status" value="1"/>
</dbReference>
<keyword evidence="1 7" id="KW-0597">Phosphoprotein</keyword>
<dbReference type="GO" id="GO:0000160">
    <property type="term" value="P:phosphorelay signal transduction system"/>
    <property type="evidence" value="ECO:0007669"/>
    <property type="project" value="UniProtKB-KW"/>
</dbReference>
<dbReference type="PROSITE" id="PS00688">
    <property type="entry name" value="SIGMA54_INTERACT_3"/>
    <property type="match status" value="1"/>
</dbReference>
<dbReference type="AlphaFoldDB" id="A0A1V8M469"/>
<name>A0A1V8M469_9GAMM</name>
<evidence type="ECO:0000256" key="6">
    <source>
        <dbReference type="ARBA" id="ARBA00023163"/>
    </source>
</evidence>
<dbReference type="Gene3D" id="3.40.50.300">
    <property type="entry name" value="P-loop containing nucleotide triphosphate hydrolases"/>
    <property type="match status" value="1"/>
</dbReference>
<dbReference type="InterPro" id="IPR025662">
    <property type="entry name" value="Sigma_54_int_dom_ATP-bd_1"/>
</dbReference>
<proteinExistence type="predicted"/>
<dbReference type="CDD" id="cd00009">
    <property type="entry name" value="AAA"/>
    <property type="match status" value="1"/>
</dbReference>